<reference evidence="3 4" key="1">
    <citation type="submission" date="2022-08" db="EMBL/GenBank/DDBJ databases">
        <title>Proteogenomics of the novel Dehalobacterium formicoaceticum strain EZ94 highlights a key role of methyltransferases during anaerobic dichloromethane degradation.</title>
        <authorList>
            <person name="Wasmund K."/>
        </authorList>
    </citation>
    <scope>NUCLEOTIDE SEQUENCE [LARGE SCALE GENOMIC DNA]</scope>
    <source>
        <strain evidence="3 4">EZ94</strain>
    </source>
</reference>
<dbReference type="InterPro" id="IPR005561">
    <property type="entry name" value="ANTAR"/>
</dbReference>
<dbReference type="InterPro" id="IPR036388">
    <property type="entry name" value="WH-like_DNA-bd_sf"/>
</dbReference>
<dbReference type="PIRSF" id="PIRSF036382">
    <property type="entry name" value="RR_antiterm"/>
    <property type="match status" value="1"/>
</dbReference>
<dbReference type="RefSeq" id="WP_257912931.1">
    <property type="nucleotide sequence ID" value="NZ_JANPWE010000003.1"/>
</dbReference>
<evidence type="ECO:0000313" key="3">
    <source>
        <dbReference type="EMBL" id="MCR6545279.1"/>
    </source>
</evidence>
<dbReference type="Gene3D" id="1.10.10.10">
    <property type="entry name" value="Winged helix-like DNA-binding domain superfamily/Winged helix DNA-binding domain"/>
    <property type="match status" value="1"/>
</dbReference>
<feature type="coiled-coil region" evidence="1">
    <location>
        <begin position="116"/>
        <end position="143"/>
    </location>
</feature>
<accession>A0ABT1Y339</accession>
<evidence type="ECO:0000313" key="4">
    <source>
        <dbReference type="Proteomes" id="UP001524944"/>
    </source>
</evidence>
<dbReference type="SMART" id="SM01012">
    <property type="entry name" value="ANTAR"/>
    <property type="match status" value="1"/>
</dbReference>
<dbReference type="InterPro" id="IPR008327">
    <property type="entry name" value="Sig_transdc_resp-reg_antiterm"/>
</dbReference>
<comment type="caution">
    <text evidence="3">The sequence shown here is derived from an EMBL/GenBank/DDBJ whole genome shotgun (WGS) entry which is preliminary data.</text>
</comment>
<evidence type="ECO:0000259" key="2">
    <source>
        <dbReference type="PROSITE" id="PS50921"/>
    </source>
</evidence>
<evidence type="ECO:0000256" key="1">
    <source>
        <dbReference type="SAM" id="Coils"/>
    </source>
</evidence>
<sequence>MESALIISNTEKSITYFTEMLSAASINQIVALQSCAEARRRRLEQDFDLIIINAPLRDESGESLSRHFASIGISQVILVVANEHFEAVSAICENDGVLTISKPINKAVFWSALKLVRAAQSRLKRMQDENSSLKKKIEDVRIVGRAKCILISHLNMSEQEAHRYIEKQAMDMRTTKRAIAEGILKNYEN</sequence>
<dbReference type="Pfam" id="PF03861">
    <property type="entry name" value="ANTAR"/>
    <property type="match status" value="1"/>
</dbReference>
<dbReference type="SUPFAM" id="SSF52172">
    <property type="entry name" value="CheY-like"/>
    <property type="match status" value="1"/>
</dbReference>
<dbReference type="PROSITE" id="PS50921">
    <property type="entry name" value="ANTAR"/>
    <property type="match status" value="1"/>
</dbReference>
<keyword evidence="4" id="KW-1185">Reference proteome</keyword>
<organism evidence="3 4">
    <name type="scientific">Dehalobacterium formicoaceticum</name>
    <dbReference type="NCBI Taxonomy" id="51515"/>
    <lineage>
        <taxon>Bacteria</taxon>
        <taxon>Bacillati</taxon>
        <taxon>Bacillota</taxon>
        <taxon>Clostridia</taxon>
        <taxon>Eubacteriales</taxon>
        <taxon>Peptococcaceae</taxon>
        <taxon>Dehalobacterium</taxon>
    </lineage>
</organism>
<keyword evidence="1" id="KW-0175">Coiled coil</keyword>
<dbReference type="EMBL" id="JANPWE010000003">
    <property type="protein sequence ID" value="MCR6545279.1"/>
    <property type="molecule type" value="Genomic_DNA"/>
</dbReference>
<dbReference type="Gene3D" id="3.40.50.2300">
    <property type="match status" value="1"/>
</dbReference>
<dbReference type="InterPro" id="IPR011006">
    <property type="entry name" value="CheY-like_superfamily"/>
</dbReference>
<protein>
    <submittedName>
        <fullName evidence="3">ANTAR domain-containing protein</fullName>
    </submittedName>
</protein>
<dbReference type="Proteomes" id="UP001524944">
    <property type="component" value="Unassembled WGS sequence"/>
</dbReference>
<proteinExistence type="predicted"/>
<name>A0ABT1Y339_9FIRM</name>
<gene>
    <name evidence="3" type="ORF">NVS47_07080</name>
</gene>
<feature type="domain" description="ANTAR" evidence="2">
    <location>
        <begin position="123"/>
        <end position="184"/>
    </location>
</feature>